<dbReference type="PANTHER" id="PTHR33885:SF3">
    <property type="entry name" value="PHAGE SHOCK PROTEIN C"/>
    <property type="match status" value="1"/>
</dbReference>
<comment type="subcellular location">
    <subcellularLocation>
        <location evidence="1">Cell membrane</location>
        <topology evidence="1">Single-pass membrane protein</topology>
    </subcellularLocation>
</comment>
<evidence type="ECO:0000313" key="8">
    <source>
        <dbReference type="EMBL" id="KRN74826.1"/>
    </source>
</evidence>
<protein>
    <recommendedName>
        <fullName evidence="7">Phage shock protein PspC N-terminal domain-containing protein</fullName>
    </recommendedName>
</protein>
<reference evidence="8 9" key="1">
    <citation type="journal article" date="2015" name="Genome Announc.">
        <title>Expanding the biotechnology potential of lactobacilli through comparative genomics of 213 strains and associated genera.</title>
        <authorList>
            <person name="Sun Z."/>
            <person name="Harris H.M."/>
            <person name="McCann A."/>
            <person name="Guo C."/>
            <person name="Argimon S."/>
            <person name="Zhang W."/>
            <person name="Yang X."/>
            <person name="Jeffery I.B."/>
            <person name="Cooney J.C."/>
            <person name="Kagawa T.F."/>
            <person name="Liu W."/>
            <person name="Song Y."/>
            <person name="Salvetti E."/>
            <person name="Wrobel A."/>
            <person name="Rasinkangas P."/>
            <person name="Parkhill J."/>
            <person name="Rea M.C."/>
            <person name="O'Sullivan O."/>
            <person name="Ritari J."/>
            <person name="Douillard F.P."/>
            <person name="Paul Ross R."/>
            <person name="Yang R."/>
            <person name="Briner A.E."/>
            <person name="Felis G.E."/>
            <person name="de Vos W.M."/>
            <person name="Barrangou R."/>
            <person name="Klaenhammer T.R."/>
            <person name="Caufield P.W."/>
            <person name="Cui Y."/>
            <person name="Zhang H."/>
            <person name="O'Toole P.W."/>
        </authorList>
    </citation>
    <scope>NUCLEOTIDE SEQUENCE [LARGE SCALE GENOMIC DNA]</scope>
    <source>
        <strain evidence="8 9">DSM 20593</strain>
    </source>
</reference>
<keyword evidence="2" id="KW-1003">Cell membrane</keyword>
<evidence type="ECO:0000256" key="4">
    <source>
        <dbReference type="ARBA" id="ARBA00022989"/>
    </source>
</evidence>
<dbReference type="RefSeq" id="WP_057755953.1">
    <property type="nucleotide sequence ID" value="NZ_JQBP01000005.1"/>
</dbReference>
<evidence type="ECO:0000256" key="5">
    <source>
        <dbReference type="ARBA" id="ARBA00023136"/>
    </source>
</evidence>
<evidence type="ECO:0000256" key="2">
    <source>
        <dbReference type="ARBA" id="ARBA00022475"/>
    </source>
</evidence>
<dbReference type="OrthoDB" id="9815286at2"/>
<keyword evidence="9" id="KW-1185">Reference proteome</keyword>
<dbReference type="InterPro" id="IPR052027">
    <property type="entry name" value="PspC"/>
</dbReference>
<dbReference type="Pfam" id="PF04024">
    <property type="entry name" value="PspC"/>
    <property type="match status" value="1"/>
</dbReference>
<feature type="domain" description="Phage shock protein PspC N-terminal" evidence="7">
    <location>
        <begin position="5"/>
        <end position="63"/>
    </location>
</feature>
<dbReference type="STRING" id="1616.IV73_GL001103"/>
<organism evidence="8 9">
    <name type="scientific">Weissella kandleri</name>
    <dbReference type="NCBI Taxonomy" id="1616"/>
    <lineage>
        <taxon>Bacteria</taxon>
        <taxon>Bacillati</taxon>
        <taxon>Bacillota</taxon>
        <taxon>Bacilli</taxon>
        <taxon>Lactobacillales</taxon>
        <taxon>Lactobacillaceae</taxon>
        <taxon>Weissella</taxon>
    </lineage>
</organism>
<name>A0A0R2JKB3_9LACO</name>
<evidence type="ECO:0000256" key="6">
    <source>
        <dbReference type="SAM" id="Phobius"/>
    </source>
</evidence>
<evidence type="ECO:0000259" key="7">
    <source>
        <dbReference type="Pfam" id="PF04024"/>
    </source>
</evidence>
<dbReference type="EMBL" id="JQBP01000005">
    <property type="protein sequence ID" value="KRN74826.1"/>
    <property type="molecule type" value="Genomic_DNA"/>
</dbReference>
<keyword evidence="4 6" id="KW-1133">Transmembrane helix</keyword>
<keyword evidence="3 6" id="KW-0812">Transmembrane</keyword>
<evidence type="ECO:0000256" key="3">
    <source>
        <dbReference type="ARBA" id="ARBA00022692"/>
    </source>
</evidence>
<keyword evidence="5 6" id="KW-0472">Membrane</keyword>
<feature type="transmembrane region" description="Helical" evidence="6">
    <location>
        <begin position="35"/>
        <end position="60"/>
    </location>
</feature>
<dbReference type="PATRIC" id="fig|1616.3.peg.1133"/>
<sequence>MNNQKVYRSHDDQVLSGVLGGISEYFGWNSQIVRLIFAIFVAMTGFFPGVIIYLIAMLIIPKAPYYK</sequence>
<dbReference type="Proteomes" id="UP000051655">
    <property type="component" value="Unassembled WGS sequence"/>
</dbReference>
<accession>A0A0R2JKB3</accession>
<dbReference type="AlphaFoldDB" id="A0A0R2JKB3"/>
<evidence type="ECO:0000256" key="1">
    <source>
        <dbReference type="ARBA" id="ARBA00004162"/>
    </source>
</evidence>
<gene>
    <name evidence="8" type="ORF">IV73_GL001103</name>
</gene>
<comment type="caution">
    <text evidence="8">The sequence shown here is derived from an EMBL/GenBank/DDBJ whole genome shotgun (WGS) entry which is preliminary data.</text>
</comment>
<proteinExistence type="predicted"/>
<dbReference type="PANTHER" id="PTHR33885">
    <property type="entry name" value="PHAGE SHOCK PROTEIN C"/>
    <property type="match status" value="1"/>
</dbReference>
<dbReference type="InterPro" id="IPR007168">
    <property type="entry name" value="Phageshock_PspC_N"/>
</dbReference>
<dbReference type="GO" id="GO:0005886">
    <property type="term" value="C:plasma membrane"/>
    <property type="evidence" value="ECO:0007669"/>
    <property type="project" value="UniProtKB-SubCell"/>
</dbReference>
<evidence type="ECO:0000313" key="9">
    <source>
        <dbReference type="Proteomes" id="UP000051655"/>
    </source>
</evidence>